<dbReference type="PROSITE" id="PS50893">
    <property type="entry name" value="ABC_TRANSPORTER_2"/>
    <property type="match status" value="1"/>
</dbReference>
<name>A0A7I9WUE1_9MYCO</name>
<evidence type="ECO:0000313" key="7">
    <source>
        <dbReference type="Proteomes" id="UP000465241"/>
    </source>
</evidence>
<keyword evidence="2" id="KW-0813">Transport</keyword>
<comment type="similarity">
    <text evidence="1">Belongs to the ABC transporter superfamily.</text>
</comment>
<dbReference type="PROSITE" id="PS00211">
    <property type="entry name" value="ABC_TRANSPORTER_1"/>
    <property type="match status" value="1"/>
</dbReference>
<gene>
    <name evidence="6" type="ORF">MMUR_54980</name>
</gene>
<dbReference type="PANTHER" id="PTHR43166:SF4">
    <property type="entry name" value="PHOSPHONATES IMPORT ATP-BINDING PROTEIN PHNC"/>
    <property type="match status" value="1"/>
</dbReference>
<dbReference type="CDD" id="cd03262">
    <property type="entry name" value="ABC_HisP_GlnQ"/>
    <property type="match status" value="1"/>
</dbReference>
<reference evidence="6 7" key="1">
    <citation type="journal article" date="2019" name="Emerg. Microbes Infect.">
        <title>Comprehensive subspecies identification of 175 nontuberculous mycobacteria species based on 7547 genomic profiles.</title>
        <authorList>
            <person name="Matsumoto Y."/>
            <person name="Kinjo T."/>
            <person name="Motooka D."/>
            <person name="Nabeya D."/>
            <person name="Jung N."/>
            <person name="Uechi K."/>
            <person name="Horii T."/>
            <person name="Iida T."/>
            <person name="Fujita J."/>
            <person name="Nakamura S."/>
        </authorList>
    </citation>
    <scope>NUCLEOTIDE SEQUENCE [LARGE SCALE GENOMIC DNA]</scope>
    <source>
        <strain evidence="6 7">JCM 13392</strain>
    </source>
</reference>
<evidence type="ECO:0000313" key="6">
    <source>
        <dbReference type="EMBL" id="GFG61362.1"/>
    </source>
</evidence>
<evidence type="ECO:0000256" key="1">
    <source>
        <dbReference type="ARBA" id="ARBA00005417"/>
    </source>
</evidence>
<protein>
    <submittedName>
        <fullName evidence="6">ABC transporter ATP-binding protein</fullName>
    </submittedName>
</protein>
<dbReference type="InterPro" id="IPR050086">
    <property type="entry name" value="MetN_ABC_transporter-like"/>
</dbReference>
<comment type="caution">
    <text evidence="6">The sequence shown here is derived from an EMBL/GenBank/DDBJ whole genome shotgun (WGS) entry which is preliminary data.</text>
</comment>
<dbReference type="InterPro" id="IPR003593">
    <property type="entry name" value="AAA+_ATPase"/>
</dbReference>
<dbReference type="InterPro" id="IPR027417">
    <property type="entry name" value="P-loop_NTPase"/>
</dbReference>
<feature type="domain" description="ABC transporter" evidence="5">
    <location>
        <begin position="13"/>
        <end position="257"/>
    </location>
</feature>
<dbReference type="RefSeq" id="WP_193491156.1">
    <property type="nucleotide sequence ID" value="NZ_BAAAMC010000035.1"/>
</dbReference>
<dbReference type="PIRSF" id="PIRSF039085">
    <property type="entry name" value="ABC_ATPase_HisP"/>
    <property type="match status" value="1"/>
</dbReference>
<dbReference type="Gene3D" id="3.40.50.300">
    <property type="entry name" value="P-loop containing nucleotide triphosphate hydrolases"/>
    <property type="match status" value="1"/>
</dbReference>
<dbReference type="AlphaFoldDB" id="A0A7I9WUE1"/>
<dbReference type="SMART" id="SM00382">
    <property type="entry name" value="AAA"/>
    <property type="match status" value="1"/>
</dbReference>
<organism evidence="6 7">
    <name type="scientific">Mycolicibacterium murale</name>
    <dbReference type="NCBI Taxonomy" id="182220"/>
    <lineage>
        <taxon>Bacteria</taxon>
        <taxon>Bacillati</taxon>
        <taxon>Actinomycetota</taxon>
        <taxon>Actinomycetes</taxon>
        <taxon>Mycobacteriales</taxon>
        <taxon>Mycobacteriaceae</taxon>
        <taxon>Mycolicibacterium</taxon>
    </lineage>
</organism>
<dbReference type="GO" id="GO:0015424">
    <property type="term" value="F:ABC-type amino acid transporter activity"/>
    <property type="evidence" value="ECO:0007669"/>
    <property type="project" value="InterPro"/>
</dbReference>
<dbReference type="PANTHER" id="PTHR43166">
    <property type="entry name" value="AMINO ACID IMPORT ATP-BINDING PROTEIN"/>
    <property type="match status" value="1"/>
</dbReference>
<dbReference type="SUPFAM" id="SSF52540">
    <property type="entry name" value="P-loop containing nucleoside triphosphate hydrolases"/>
    <property type="match status" value="1"/>
</dbReference>
<dbReference type="GO" id="GO:0005524">
    <property type="term" value="F:ATP binding"/>
    <property type="evidence" value="ECO:0007669"/>
    <property type="project" value="UniProtKB-KW"/>
</dbReference>
<keyword evidence="3" id="KW-0547">Nucleotide-binding</keyword>
<dbReference type="Proteomes" id="UP000465241">
    <property type="component" value="Unassembled WGS sequence"/>
</dbReference>
<accession>A0A7I9WUE1</accession>
<evidence type="ECO:0000256" key="4">
    <source>
        <dbReference type="ARBA" id="ARBA00022840"/>
    </source>
</evidence>
<evidence type="ECO:0000259" key="5">
    <source>
        <dbReference type="PROSITE" id="PS50893"/>
    </source>
</evidence>
<dbReference type="EMBL" id="BLKT01000003">
    <property type="protein sequence ID" value="GFG61362.1"/>
    <property type="molecule type" value="Genomic_DNA"/>
</dbReference>
<sequence length="261" mass="28618">MPAEQRRPAEPVLTARSVVKKFGDFTALHGVDVDLNHGEVAVLVGSSGSGKSTLIRCLNLLEPIEAGEITFKGELLGTERTPRGLVRLGTKAILRQRRYFGMVFQSFNLFPHMTALENVASGPRFVLGRNGTDVTEKAAALLDRVGLAGKEGSYPGQLSGGQQQRVAIARALAMEPEIMLFDEPTSALDPELVDEVFDVIRDLATGGTTMMIVTHEMRFARRIADTLIYMDQGRIIERGAPDQVMSHPKSERAQAFFSRIH</sequence>
<dbReference type="InterPro" id="IPR003439">
    <property type="entry name" value="ABC_transporter-like_ATP-bd"/>
</dbReference>
<dbReference type="Pfam" id="PF00005">
    <property type="entry name" value="ABC_tran"/>
    <property type="match status" value="1"/>
</dbReference>
<evidence type="ECO:0000256" key="3">
    <source>
        <dbReference type="ARBA" id="ARBA00022741"/>
    </source>
</evidence>
<dbReference type="InterPro" id="IPR017871">
    <property type="entry name" value="ABC_transporter-like_CS"/>
</dbReference>
<keyword evidence="7" id="KW-1185">Reference proteome</keyword>
<evidence type="ECO:0000256" key="2">
    <source>
        <dbReference type="ARBA" id="ARBA00022448"/>
    </source>
</evidence>
<dbReference type="GO" id="GO:0016887">
    <property type="term" value="F:ATP hydrolysis activity"/>
    <property type="evidence" value="ECO:0007669"/>
    <property type="project" value="InterPro"/>
</dbReference>
<keyword evidence="4 6" id="KW-0067">ATP-binding</keyword>
<dbReference type="InterPro" id="IPR030679">
    <property type="entry name" value="ABC_ATPase_HisP-typ"/>
</dbReference>
<proteinExistence type="inferred from homology"/>